<dbReference type="InterPro" id="IPR013087">
    <property type="entry name" value="Znf_C2H2_type"/>
</dbReference>
<keyword evidence="9" id="KW-1185">Reference proteome</keyword>
<reference evidence="10" key="1">
    <citation type="submission" date="2025-08" db="UniProtKB">
        <authorList>
            <consortium name="RefSeq"/>
        </authorList>
    </citation>
    <scope>IDENTIFICATION</scope>
</reference>
<comment type="subcellular location">
    <subcellularLocation>
        <location evidence="1">Nucleus</location>
    </subcellularLocation>
</comment>
<keyword evidence="4 7" id="KW-0863">Zinc-finger</keyword>
<evidence type="ECO:0000313" key="10">
    <source>
        <dbReference type="RefSeq" id="XP_036371036.1"/>
    </source>
</evidence>
<dbReference type="PANTHER" id="PTHR23235:SF142">
    <property type="entry name" value="ZINC FINGER PROTEIN 384"/>
    <property type="match status" value="1"/>
</dbReference>
<feature type="domain" description="C2H2-type" evidence="8">
    <location>
        <begin position="80"/>
        <end position="110"/>
    </location>
</feature>
<dbReference type="FunFam" id="3.30.160.60:FF:000011">
    <property type="entry name" value="zinc finger protein 615 isoform X1"/>
    <property type="match status" value="1"/>
</dbReference>
<evidence type="ECO:0000256" key="1">
    <source>
        <dbReference type="ARBA" id="ARBA00004123"/>
    </source>
</evidence>
<gene>
    <name evidence="10" type="primary">LOC115226553</name>
</gene>
<evidence type="ECO:0000256" key="5">
    <source>
        <dbReference type="ARBA" id="ARBA00022833"/>
    </source>
</evidence>
<sequence length="135" mass="15785">MRQLTVEKTTRAHKNYQVICFRFTSLYADFKENERFHPQKKHIRIHAVEEPYICDTCGKSFSNSSNLIIHRRSHTGERPYHCDYCGKSFARRSDCSSLKSHRSIHMGEKPHHCDICGKSFSRSSHLSSHQHIHTG</sequence>
<protein>
    <submittedName>
        <fullName evidence="10">Zinc finger protein 235-like</fullName>
    </submittedName>
</protein>
<dbReference type="AlphaFoldDB" id="A0A7E6FTL4"/>
<evidence type="ECO:0000256" key="4">
    <source>
        <dbReference type="ARBA" id="ARBA00022771"/>
    </source>
</evidence>
<feature type="domain" description="C2H2-type" evidence="8">
    <location>
        <begin position="111"/>
        <end position="135"/>
    </location>
</feature>
<dbReference type="PROSITE" id="PS00028">
    <property type="entry name" value="ZINC_FINGER_C2H2_1"/>
    <property type="match status" value="2"/>
</dbReference>
<feature type="domain" description="C2H2-type" evidence="8">
    <location>
        <begin position="52"/>
        <end position="79"/>
    </location>
</feature>
<evidence type="ECO:0000256" key="7">
    <source>
        <dbReference type="PROSITE-ProRule" id="PRU00042"/>
    </source>
</evidence>
<dbReference type="Proteomes" id="UP000515154">
    <property type="component" value="Linkage group LG30"/>
</dbReference>
<dbReference type="GO" id="GO:0008270">
    <property type="term" value="F:zinc ion binding"/>
    <property type="evidence" value="ECO:0007669"/>
    <property type="project" value="UniProtKB-KW"/>
</dbReference>
<dbReference type="FunFam" id="3.30.160.60:FF:002343">
    <property type="entry name" value="Zinc finger protein 33A"/>
    <property type="match status" value="1"/>
</dbReference>
<dbReference type="SUPFAM" id="SSF57667">
    <property type="entry name" value="beta-beta-alpha zinc fingers"/>
    <property type="match status" value="2"/>
</dbReference>
<dbReference type="RefSeq" id="XP_036371036.1">
    <property type="nucleotide sequence ID" value="XM_036515143.1"/>
</dbReference>
<dbReference type="GO" id="GO:0000978">
    <property type="term" value="F:RNA polymerase II cis-regulatory region sequence-specific DNA binding"/>
    <property type="evidence" value="ECO:0007669"/>
    <property type="project" value="TreeGrafter"/>
</dbReference>
<dbReference type="Gene3D" id="3.30.160.60">
    <property type="entry name" value="Classic Zinc Finger"/>
    <property type="match status" value="3"/>
</dbReference>
<keyword evidence="5" id="KW-0862">Zinc</keyword>
<evidence type="ECO:0000313" key="9">
    <source>
        <dbReference type="Proteomes" id="UP000515154"/>
    </source>
</evidence>
<dbReference type="FunFam" id="3.30.160.60:FF:000512">
    <property type="entry name" value="zinc finger protein 197 isoform X1"/>
    <property type="match status" value="1"/>
</dbReference>
<dbReference type="GO" id="GO:0005634">
    <property type="term" value="C:nucleus"/>
    <property type="evidence" value="ECO:0007669"/>
    <property type="project" value="UniProtKB-SubCell"/>
</dbReference>
<evidence type="ECO:0000259" key="8">
    <source>
        <dbReference type="PROSITE" id="PS50157"/>
    </source>
</evidence>
<accession>A0A7E6FTL4</accession>
<dbReference type="PROSITE" id="PS50157">
    <property type="entry name" value="ZINC_FINGER_C2H2_2"/>
    <property type="match status" value="3"/>
</dbReference>
<dbReference type="Pfam" id="PF00096">
    <property type="entry name" value="zf-C2H2"/>
    <property type="match status" value="2"/>
</dbReference>
<dbReference type="SMART" id="SM00355">
    <property type="entry name" value="ZnF_C2H2"/>
    <property type="match status" value="3"/>
</dbReference>
<dbReference type="KEGG" id="osn:115226553"/>
<organism evidence="9 10">
    <name type="scientific">Octopus sinensis</name>
    <name type="common">East Asian common octopus</name>
    <dbReference type="NCBI Taxonomy" id="2607531"/>
    <lineage>
        <taxon>Eukaryota</taxon>
        <taxon>Metazoa</taxon>
        <taxon>Spiralia</taxon>
        <taxon>Lophotrochozoa</taxon>
        <taxon>Mollusca</taxon>
        <taxon>Cephalopoda</taxon>
        <taxon>Coleoidea</taxon>
        <taxon>Octopodiformes</taxon>
        <taxon>Octopoda</taxon>
        <taxon>Incirrata</taxon>
        <taxon>Octopodidae</taxon>
        <taxon>Octopus</taxon>
    </lineage>
</organism>
<dbReference type="GO" id="GO:0000981">
    <property type="term" value="F:DNA-binding transcription factor activity, RNA polymerase II-specific"/>
    <property type="evidence" value="ECO:0007669"/>
    <property type="project" value="TreeGrafter"/>
</dbReference>
<evidence type="ECO:0000256" key="2">
    <source>
        <dbReference type="ARBA" id="ARBA00022723"/>
    </source>
</evidence>
<keyword evidence="2" id="KW-0479">Metal-binding</keyword>
<evidence type="ECO:0000256" key="6">
    <source>
        <dbReference type="ARBA" id="ARBA00023242"/>
    </source>
</evidence>
<keyword evidence="6" id="KW-0539">Nucleus</keyword>
<evidence type="ECO:0000256" key="3">
    <source>
        <dbReference type="ARBA" id="ARBA00022737"/>
    </source>
</evidence>
<name>A0A7E6FTL4_9MOLL</name>
<dbReference type="InterPro" id="IPR036236">
    <property type="entry name" value="Znf_C2H2_sf"/>
</dbReference>
<proteinExistence type="predicted"/>
<keyword evidence="3" id="KW-0677">Repeat</keyword>
<dbReference type="PANTHER" id="PTHR23235">
    <property type="entry name" value="KRUEPPEL-LIKE TRANSCRIPTION FACTOR"/>
    <property type="match status" value="1"/>
</dbReference>